<accession>A0A0F9KM74</accession>
<dbReference type="AlphaFoldDB" id="A0A0F9KM74"/>
<gene>
    <name evidence="2" type="ORF">LCGC14_1686240</name>
</gene>
<name>A0A0F9KM74_9ZZZZ</name>
<reference evidence="2" key="1">
    <citation type="journal article" date="2015" name="Nature">
        <title>Complex archaea that bridge the gap between prokaryotes and eukaryotes.</title>
        <authorList>
            <person name="Spang A."/>
            <person name="Saw J.H."/>
            <person name="Jorgensen S.L."/>
            <person name="Zaremba-Niedzwiedzka K."/>
            <person name="Martijn J."/>
            <person name="Lind A.E."/>
            <person name="van Eijk R."/>
            <person name="Schleper C."/>
            <person name="Guy L."/>
            <person name="Ettema T.J."/>
        </authorList>
    </citation>
    <scope>NUCLEOTIDE SEQUENCE</scope>
</reference>
<dbReference type="EMBL" id="LAZR01014684">
    <property type="protein sequence ID" value="KKM16395.1"/>
    <property type="molecule type" value="Genomic_DNA"/>
</dbReference>
<proteinExistence type="predicted"/>
<organism evidence="2">
    <name type="scientific">marine sediment metagenome</name>
    <dbReference type="NCBI Taxonomy" id="412755"/>
    <lineage>
        <taxon>unclassified sequences</taxon>
        <taxon>metagenomes</taxon>
        <taxon>ecological metagenomes</taxon>
    </lineage>
</organism>
<sequence length="115" mass="13174">MTKKKTTARKRPANKTVDKPVEPEAGVEDNVQPIGPQYKMSREELLTYQTFKAKFELADEKIKLAQAEREMASLMRDSLIKNVVARLSLQDKKINIDFDQGQVTVLEEPKKGRKK</sequence>
<protein>
    <submittedName>
        <fullName evidence="2">Uncharacterized protein</fullName>
    </submittedName>
</protein>
<evidence type="ECO:0000256" key="1">
    <source>
        <dbReference type="SAM" id="MobiDB-lite"/>
    </source>
</evidence>
<feature type="compositionally biased region" description="Basic residues" evidence="1">
    <location>
        <begin position="1"/>
        <end position="13"/>
    </location>
</feature>
<feature type="region of interest" description="Disordered" evidence="1">
    <location>
        <begin position="1"/>
        <end position="35"/>
    </location>
</feature>
<evidence type="ECO:0000313" key="2">
    <source>
        <dbReference type="EMBL" id="KKM16395.1"/>
    </source>
</evidence>
<comment type="caution">
    <text evidence="2">The sequence shown here is derived from an EMBL/GenBank/DDBJ whole genome shotgun (WGS) entry which is preliminary data.</text>
</comment>